<feature type="compositionally biased region" description="Polar residues" evidence="1">
    <location>
        <begin position="1"/>
        <end position="11"/>
    </location>
</feature>
<proteinExistence type="predicted"/>
<name>A0ABZ2Z0W5_9BACT</name>
<accession>A0ABZ2Z0W5</accession>
<dbReference type="EMBL" id="CP150096">
    <property type="protein sequence ID" value="WZN44321.1"/>
    <property type="molecule type" value="Genomic_DNA"/>
</dbReference>
<gene>
    <name evidence="2" type="ORF">WJU22_15600</name>
</gene>
<dbReference type="Proteomes" id="UP001449657">
    <property type="component" value="Chromosome"/>
</dbReference>
<feature type="region of interest" description="Disordered" evidence="1">
    <location>
        <begin position="1"/>
        <end position="20"/>
    </location>
</feature>
<protein>
    <submittedName>
        <fullName evidence="2">Uncharacterized protein</fullName>
    </submittedName>
</protein>
<keyword evidence="3" id="KW-1185">Reference proteome</keyword>
<evidence type="ECO:0000256" key="1">
    <source>
        <dbReference type="SAM" id="MobiDB-lite"/>
    </source>
</evidence>
<evidence type="ECO:0000313" key="3">
    <source>
        <dbReference type="Proteomes" id="UP001449657"/>
    </source>
</evidence>
<sequence length="52" mass="5644">MRKISSASSTRHSIDGPIHTPGVIQLRSSPAVWLPRLSIITKNMISTMMAPA</sequence>
<evidence type="ECO:0000313" key="2">
    <source>
        <dbReference type="EMBL" id="WZN44321.1"/>
    </source>
</evidence>
<organism evidence="2 3">
    <name type="scientific">Chitinophaga caseinilytica</name>
    <dbReference type="NCBI Taxonomy" id="2267521"/>
    <lineage>
        <taxon>Bacteria</taxon>
        <taxon>Pseudomonadati</taxon>
        <taxon>Bacteroidota</taxon>
        <taxon>Chitinophagia</taxon>
        <taxon>Chitinophagales</taxon>
        <taxon>Chitinophagaceae</taxon>
        <taxon>Chitinophaga</taxon>
    </lineage>
</organism>
<reference evidence="2 3" key="1">
    <citation type="submission" date="2024-03" db="EMBL/GenBank/DDBJ databases">
        <title>Chitinophaga caseinilytica sp. nov., a casein hydrolysing bacterium isolated from forest soil.</title>
        <authorList>
            <person name="Lee D.S."/>
            <person name="Han D.M."/>
            <person name="Baek J.H."/>
            <person name="Choi D.G."/>
            <person name="Jeon J.H."/>
            <person name="Jeon C.O."/>
        </authorList>
    </citation>
    <scope>NUCLEOTIDE SEQUENCE [LARGE SCALE GENOMIC DNA]</scope>
    <source>
        <strain evidence="2 3">KACC 19118</strain>
    </source>
</reference>